<dbReference type="Proteomes" id="UP000812440">
    <property type="component" value="Chromosome 7"/>
</dbReference>
<dbReference type="GO" id="GO:0035082">
    <property type="term" value="P:axoneme assembly"/>
    <property type="evidence" value="ECO:0007669"/>
    <property type="project" value="InterPro"/>
</dbReference>
<keyword evidence="2" id="KW-1185">Reference proteome</keyword>
<reference evidence="1" key="1">
    <citation type="thesis" date="2020" institute="ProQuest LLC" country="789 East Eisenhower Parkway, Ann Arbor, MI, USA">
        <title>Comparative Genomics and Chromosome Evolution.</title>
        <authorList>
            <person name="Mudd A.B."/>
        </authorList>
    </citation>
    <scope>NUCLEOTIDE SEQUENCE</scope>
    <source>
        <strain evidence="1">Female2</strain>
        <tissue evidence="1">Blood</tissue>
    </source>
</reference>
<dbReference type="InterPro" id="IPR039586">
    <property type="entry name" value="CFAP46"/>
</dbReference>
<gene>
    <name evidence="1" type="ORF">GDO86_013310</name>
</gene>
<dbReference type="AlphaFoldDB" id="A0A8T2IUA4"/>
<sequence>MQTLTFIELCAAFQAKFKTSMDLERPVETALLLSAAGVRSLMLNQWHTTLDNNAKRLGFLAEDLLAVGKTIGQTIHSQRHLGSGLVDLKDEPHAIPEDKEELSDILVLKPPLWDPSVFSFVLYGLPNMIVM</sequence>
<dbReference type="GO" id="GO:0060294">
    <property type="term" value="P:cilium movement involved in cell motility"/>
    <property type="evidence" value="ECO:0007669"/>
    <property type="project" value="InterPro"/>
</dbReference>
<proteinExistence type="predicted"/>
<accession>A0A8T2IUA4</accession>
<dbReference type="PANTHER" id="PTHR15977:SF15">
    <property type="entry name" value="CILIA- AND FLAGELLA-ASSOCIATED PROTEIN 46"/>
    <property type="match status" value="1"/>
</dbReference>
<name>A0A8T2IUA4_9PIPI</name>
<dbReference type="EMBL" id="JAACNH010000008">
    <property type="protein sequence ID" value="KAG8435303.1"/>
    <property type="molecule type" value="Genomic_DNA"/>
</dbReference>
<protein>
    <submittedName>
        <fullName evidence="1">Uncharacterized protein</fullName>
    </submittedName>
</protein>
<comment type="caution">
    <text evidence="1">The sequence shown here is derived from an EMBL/GenBank/DDBJ whole genome shotgun (WGS) entry which is preliminary data.</text>
</comment>
<evidence type="ECO:0000313" key="1">
    <source>
        <dbReference type="EMBL" id="KAG8435303.1"/>
    </source>
</evidence>
<dbReference type="OrthoDB" id="68437at2759"/>
<dbReference type="PANTHER" id="PTHR15977">
    <property type="entry name" value="CILIA- AND FLAGELLA-ASSOCIATED PROTEIN 46"/>
    <property type="match status" value="1"/>
</dbReference>
<evidence type="ECO:0000313" key="2">
    <source>
        <dbReference type="Proteomes" id="UP000812440"/>
    </source>
</evidence>
<organism evidence="1 2">
    <name type="scientific">Hymenochirus boettgeri</name>
    <name type="common">Congo dwarf clawed frog</name>
    <dbReference type="NCBI Taxonomy" id="247094"/>
    <lineage>
        <taxon>Eukaryota</taxon>
        <taxon>Metazoa</taxon>
        <taxon>Chordata</taxon>
        <taxon>Craniata</taxon>
        <taxon>Vertebrata</taxon>
        <taxon>Euteleostomi</taxon>
        <taxon>Amphibia</taxon>
        <taxon>Batrachia</taxon>
        <taxon>Anura</taxon>
        <taxon>Pipoidea</taxon>
        <taxon>Pipidae</taxon>
        <taxon>Pipinae</taxon>
        <taxon>Hymenochirus</taxon>
    </lineage>
</organism>